<dbReference type="EMBL" id="FMAE01000020">
    <property type="protein sequence ID" value="SCB51617.1"/>
    <property type="molecule type" value="Genomic_DNA"/>
</dbReference>
<organism evidence="1 2">
    <name type="scientific">Bradyrhizobium yuanmingense</name>
    <dbReference type="NCBI Taxonomy" id="108015"/>
    <lineage>
        <taxon>Bacteria</taxon>
        <taxon>Pseudomonadati</taxon>
        <taxon>Pseudomonadota</taxon>
        <taxon>Alphaproteobacteria</taxon>
        <taxon>Hyphomicrobiales</taxon>
        <taxon>Nitrobacteraceae</taxon>
        <taxon>Bradyrhizobium</taxon>
    </lineage>
</organism>
<proteinExistence type="predicted"/>
<protein>
    <submittedName>
        <fullName evidence="1">Uncharacterized protein</fullName>
    </submittedName>
</protein>
<reference evidence="1 2" key="1">
    <citation type="submission" date="2016-08" db="EMBL/GenBank/DDBJ databases">
        <authorList>
            <person name="Seilhamer J.J."/>
        </authorList>
    </citation>
    <scope>NUCLEOTIDE SEQUENCE [LARGE SCALE GENOMIC DNA]</scope>
    <source>
        <strain evidence="1 2">CCBAU 10071</strain>
    </source>
</reference>
<dbReference type="Proteomes" id="UP000183174">
    <property type="component" value="Unassembled WGS sequence"/>
</dbReference>
<name>A0A1C3XH57_9BRAD</name>
<dbReference type="AlphaFoldDB" id="A0A1C3XH57"/>
<sequence>MEAIRNVSNSKIVSDTASDAAIVTRISLDRGPVSGAWYESRSRLMRKPNGKLYLVE</sequence>
<dbReference type="RefSeq" id="WP_157786056.1">
    <property type="nucleotide sequence ID" value="NZ_FMAE01000020.1"/>
</dbReference>
<accession>A0A1C3XH57</accession>
<gene>
    <name evidence="1" type="ORF">GA0061099_102022</name>
</gene>
<evidence type="ECO:0000313" key="1">
    <source>
        <dbReference type="EMBL" id="SCB51617.1"/>
    </source>
</evidence>
<evidence type="ECO:0000313" key="2">
    <source>
        <dbReference type="Proteomes" id="UP000183174"/>
    </source>
</evidence>